<evidence type="ECO:0000256" key="2">
    <source>
        <dbReference type="ARBA" id="ARBA00022515"/>
    </source>
</evidence>
<keyword evidence="10 12" id="KW-0238">DNA-binding</keyword>
<dbReference type="CDD" id="cd03364">
    <property type="entry name" value="TOPRIM_DnaG_primases"/>
    <property type="match status" value="1"/>
</dbReference>
<dbReference type="OrthoDB" id="9803773at2"/>
<feature type="zinc finger region" description="CHC2-type" evidence="12 14">
    <location>
        <begin position="37"/>
        <end position="61"/>
    </location>
</feature>
<dbReference type="SUPFAM" id="SSF57783">
    <property type="entry name" value="Zinc beta-ribbon"/>
    <property type="match status" value="1"/>
</dbReference>
<proteinExistence type="inferred from homology"/>
<dbReference type="PROSITE" id="PS50880">
    <property type="entry name" value="TOPRIM"/>
    <property type="match status" value="1"/>
</dbReference>
<dbReference type="InterPro" id="IPR002694">
    <property type="entry name" value="Znf_CHC2"/>
</dbReference>
<keyword evidence="7 12" id="KW-0863">Zinc-finger</keyword>
<comment type="function">
    <text evidence="12 13">RNA polymerase that catalyzes the synthesis of short RNA molecules used as primers for DNA polymerase during DNA replication.</text>
</comment>
<evidence type="ECO:0000256" key="12">
    <source>
        <dbReference type="HAMAP-Rule" id="MF_00974"/>
    </source>
</evidence>
<dbReference type="SMART" id="SM00493">
    <property type="entry name" value="TOPRIM"/>
    <property type="match status" value="1"/>
</dbReference>
<dbReference type="InterPro" id="IPR006295">
    <property type="entry name" value="DNA_primase_DnaG"/>
</dbReference>
<comment type="similarity">
    <text evidence="12 13">Belongs to the DnaG primase family.</text>
</comment>
<evidence type="ECO:0000256" key="10">
    <source>
        <dbReference type="ARBA" id="ARBA00023125"/>
    </source>
</evidence>
<dbReference type="InterPro" id="IPR034151">
    <property type="entry name" value="TOPRIM_DnaG_bac"/>
</dbReference>
<dbReference type="FunFam" id="3.90.580.10:FF:000001">
    <property type="entry name" value="DNA primase"/>
    <property type="match status" value="1"/>
</dbReference>
<dbReference type="Pfam" id="PF08275">
    <property type="entry name" value="DNAG_N"/>
    <property type="match status" value="1"/>
</dbReference>
<sequence>MITKESIESLKNSLDIVSIISSYIPLKRSGINYSACCPFHGEKTPSFMVSPSRGTYHCFGCGVGGDAFSFVMEYEKLSFAESVEKVAALSGFTLTYTKDRGENIKKESSLLESFATFYANSLASSPTHLSYFKERGITSQSIAQFKLGYCGAGFLSINFADSLNARKEAIELGVLGENESRVYARFSERVIFPIHSANGKVVGFGGRVIQSDSKLAKYLNSPQSKVFNKSKLLYAYHLAKESIFSKKEIIITEGYIDVIALHQAGIKNAVATLGTALTPEHLPLLNRGEPKIIVGYDGDKAGINSATKASKLLASEGKEGGVVIFPNGADPADMVTQGRIEELKVLFASPIPFVRFALEQIAYSYDLNDVFQKEKALKEGREFFSTLSAIVQRTYFASFSAIFKVPPEFIRVKKSKVLQVQSQISIYNNPLEVMIITTMYEKEELLEWAIEYLEKDHFLECKSEYEALLANRKEDSRLQALLSSANARVAHEEEFKKQVLLKVCKENENKIQKIISSNELDYDTKLKAITQLQQKIQQIKKEL</sequence>
<evidence type="ECO:0000313" key="17">
    <source>
        <dbReference type="Proteomes" id="UP000257067"/>
    </source>
</evidence>
<evidence type="ECO:0000256" key="4">
    <source>
        <dbReference type="ARBA" id="ARBA00022695"/>
    </source>
</evidence>
<dbReference type="EMBL" id="NXLU01000001">
    <property type="protein sequence ID" value="RDU69879.1"/>
    <property type="molecule type" value="Genomic_DNA"/>
</dbReference>
<keyword evidence="3 12" id="KW-0808">Transferase</keyword>
<keyword evidence="1 12" id="KW-0240">DNA-directed RNA polymerase</keyword>
<comment type="subunit">
    <text evidence="12">Monomer. Interacts with DnaB.</text>
</comment>
<evidence type="ECO:0000259" key="15">
    <source>
        <dbReference type="PROSITE" id="PS50880"/>
    </source>
</evidence>
<dbReference type="Gene3D" id="1.10.860.10">
    <property type="entry name" value="DNAb Helicase, Chain A"/>
    <property type="match status" value="1"/>
</dbReference>
<dbReference type="Pfam" id="PF01807">
    <property type="entry name" value="Zn_ribbon_DnaG"/>
    <property type="match status" value="1"/>
</dbReference>
<dbReference type="GO" id="GO:0005737">
    <property type="term" value="C:cytoplasm"/>
    <property type="evidence" value="ECO:0007669"/>
    <property type="project" value="TreeGrafter"/>
</dbReference>
<dbReference type="GO" id="GO:0003677">
    <property type="term" value="F:DNA binding"/>
    <property type="evidence" value="ECO:0007669"/>
    <property type="project" value="UniProtKB-KW"/>
</dbReference>
<dbReference type="Pfam" id="PF16730">
    <property type="entry name" value="DnaGprimase_HBD"/>
    <property type="match status" value="1"/>
</dbReference>
<evidence type="ECO:0000256" key="6">
    <source>
        <dbReference type="ARBA" id="ARBA00022723"/>
    </source>
</evidence>
<dbReference type="Proteomes" id="UP000257067">
    <property type="component" value="Unassembled WGS sequence"/>
</dbReference>
<dbReference type="InterPro" id="IPR016136">
    <property type="entry name" value="DNA_helicase_N/primase_C"/>
</dbReference>
<dbReference type="InterPro" id="IPR037068">
    <property type="entry name" value="DNA_primase_core_N_sf"/>
</dbReference>
<evidence type="ECO:0000256" key="9">
    <source>
        <dbReference type="ARBA" id="ARBA00022842"/>
    </source>
</evidence>
<dbReference type="PANTHER" id="PTHR30313:SF2">
    <property type="entry name" value="DNA PRIMASE"/>
    <property type="match status" value="1"/>
</dbReference>
<evidence type="ECO:0000256" key="11">
    <source>
        <dbReference type="ARBA" id="ARBA00023163"/>
    </source>
</evidence>
<keyword evidence="8 12" id="KW-0862">Zinc</keyword>
<dbReference type="InterPro" id="IPR006171">
    <property type="entry name" value="TOPRIM_dom"/>
</dbReference>
<keyword evidence="5 12" id="KW-0235">DNA replication</keyword>
<evidence type="ECO:0000256" key="7">
    <source>
        <dbReference type="ARBA" id="ARBA00022771"/>
    </source>
</evidence>
<dbReference type="PANTHER" id="PTHR30313">
    <property type="entry name" value="DNA PRIMASE"/>
    <property type="match status" value="1"/>
</dbReference>
<dbReference type="Gene3D" id="3.40.1360.10">
    <property type="match status" value="1"/>
</dbReference>
<feature type="domain" description="Toprim" evidence="15">
    <location>
        <begin position="247"/>
        <end position="328"/>
    </location>
</feature>
<comment type="catalytic activity">
    <reaction evidence="12">
        <text>ssDNA + n NTP = ssDNA/pppN(pN)n-1 hybrid + (n-1) diphosphate.</text>
        <dbReference type="EC" id="2.7.7.101"/>
    </reaction>
</comment>
<dbReference type="Gene3D" id="3.90.980.10">
    <property type="entry name" value="DNA primase, catalytic core, N-terminal domain"/>
    <property type="match status" value="1"/>
</dbReference>
<evidence type="ECO:0000256" key="13">
    <source>
        <dbReference type="PIRNR" id="PIRNR002811"/>
    </source>
</evidence>
<evidence type="ECO:0000256" key="8">
    <source>
        <dbReference type="ARBA" id="ARBA00022833"/>
    </source>
</evidence>
<comment type="cofactor">
    <cofactor evidence="12 13 14">
        <name>Zn(2+)</name>
        <dbReference type="ChEBI" id="CHEBI:29105"/>
    </cofactor>
    <text evidence="12 13 14">Binds 1 zinc ion per monomer.</text>
</comment>
<dbReference type="InterPro" id="IPR030846">
    <property type="entry name" value="DnaG_bac"/>
</dbReference>
<evidence type="ECO:0000313" key="16">
    <source>
        <dbReference type="EMBL" id="RDU69879.1"/>
    </source>
</evidence>
<accession>A0A3D8IX73</accession>
<dbReference type="GO" id="GO:0000428">
    <property type="term" value="C:DNA-directed RNA polymerase complex"/>
    <property type="evidence" value="ECO:0007669"/>
    <property type="project" value="UniProtKB-KW"/>
</dbReference>
<dbReference type="SMART" id="SM00400">
    <property type="entry name" value="ZnF_CHCC"/>
    <property type="match status" value="1"/>
</dbReference>
<keyword evidence="4 12" id="KW-0548">Nucleotidyltransferase</keyword>
<dbReference type="InterPro" id="IPR013264">
    <property type="entry name" value="DNAG_N"/>
</dbReference>
<dbReference type="EC" id="2.7.7.101" evidence="12"/>
<evidence type="ECO:0000256" key="1">
    <source>
        <dbReference type="ARBA" id="ARBA00022478"/>
    </source>
</evidence>
<dbReference type="HAMAP" id="MF_00974">
    <property type="entry name" value="DNA_primase_DnaG"/>
    <property type="match status" value="1"/>
</dbReference>
<dbReference type="InterPro" id="IPR031988">
    <property type="entry name" value="DnaG_HBD"/>
</dbReference>
<reference evidence="16 17" key="1">
    <citation type="submission" date="2018-04" db="EMBL/GenBank/DDBJ databases">
        <title>Novel Campyloabacter and Helicobacter Species and Strains.</title>
        <authorList>
            <person name="Mannion A.J."/>
            <person name="Shen Z."/>
            <person name="Fox J.G."/>
        </authorList>
    </citation>
    <scope>NUCLEOTIDE SEQUENCE [LARGE SCALE GENOMIC DNA]</scope>
    <source>
        <strain evidence="16 17">ATCC 700242</strain>
    </source>
</reference>
<organism evidence="16 17">
    <name type="scientific">Helicobacter cholecystus</name>
    <dbReference type="NCBI Taxonomy" id="45498"/>
    <lineage>
        <taxon>Bacteria</taxon>
        <taxon>Pseudomonadati</taxon>
        <taxon>Campylobacterota</taxon>
        <taxon>Epsilonproteobacteria</taxon>
        <taxon>Campylobacterales</taxon>
        <taxon>Helicobacteraceae</taxon>
        <taxon>Helicobacter</taxon>
    </lineage>
</organism>
<protein>
    <recommendedName>
        <fullName evidence="12 13">DNA primase</fullName>
        <ecNumber evidence="12">2.7.7.101</ecNumber>
    </recommendedName>
</protein>
<dbReference type="Gene3D" id="3.90.580.10">
    <property type="entry name" value="Zinc finger, CHC2-type domain"/>
    <property type="match status" value="1"/>
</dbReference>
<keyword evidence="17" id="KW-1185">Reference proteome</keyword>
<keyword evidence="11 12" id="KW-0804">Transcription</keyword>
<dbReference type="RefSeq" id="WP_104723519.1">
    <property type="nucleotide sequence ID" value="NZ_FZNE01000002.1"/>
</dbReference>
<keyword evidence="2 12" id="KW-0639">Primosome</keyword>
<dbReference type="SUPFAM" id="SSF56731">
    <property type="entry name" value="DNA primase core"/>
    <property type="match status" value="1"/>
</dbReference>
<dbReference type="Pfam" id="PF13155">
    <property type="entry name" value="Toprim_2"/>
    <property type="match status" value="1"/>
</dbReference>
<evidence type="ECO:0000256" key="3">
    <source>
        <dbReference type="ARBA" id="ARBA00022679"/>
    </source>
</evidence>
<dbReference type="NCBIfam" id="TIGR01391">
    <property type="entry name" value="dnaG"/>
    <property type="match status" value="1"/>
</dbReference>
<dbReference type="GO" id="GO:0008270">
    <property type="term" value="F:zinc ion binding"/>
    <property type="evidence" value="ECO:0007669"/>
    <property type="project" value="UniProtKB-UniRule"/>
</dbReference>
<dbReference type="GO" id="GO:1990077">
    <property type="term" value="C:primosome complex"/>
    <property type="evidence" value="ECO:0007669"/>
    <property type="project" value="UniProtKB-KW"/>
</dbReference>
<dbReference type="PIRSF" id="PIRSF002811">
    <property type="entry name" value="DnaG"/>
    <property type="match status" value="1"/>
</dbReference>
<dbReference type="GO" id="GO:0003899">
    <property type="term" value="F:DNA-directed RNA polymerase activity"/>
    <property type="evidence" value="ECO:0007669"/>
    <property type="project" value="UniProtKB-UniRule"/>
</dbReference>
<comment type="domain">
    <text evidence="12">Contains an N-terminal zinc-binding domain, a central core domain that contains the primase activity, and a C-terminal DnaB-binding domain.</text>
</comment>
<comment type="caution">
    <text evidence="16">The sequence shown here is derived from an EMBL/GenBank/DDBJ whole genome shotgun (WGS) entry which is preliminary data.</text>
</comment>
<dbReference type="GO" id="GO:0006269">
    <property type="term" value="P:DNA replication, synthesis of primer"/>
    <property type="evidence" value="ECO:0007669"/>
    <property type="project" value="UniProtKB-UniRule"/>
</dbReference>
<gene>
    <name evidence="12 16" type="primary">dnaG</name>
    <name evidence="16" type="ORF">CQA62_00245</name>
</gene>
<dbReference type="InterPro" id="IPR036977">
    <property type="entry name" value="DNA_primase_Znf_CHC2"/>
</dbReference>
<name>A0A3D8IX73_9HELI</name>
<keyword evidence="9" id="KW-0460">Magnesium</keyword>
<dbReference type="AlphaFoldDB" id="A0A3D8IX73"/>
<dbReference type="InterPro" id="IPR050219">
    <property type="entry name" value="DnaG_primase"/>
</dbReference>
<keyword evidence="6 12" id="KW-0479">Metal-binding</keyword>
<evidence type="ECO:0000256" key="5">
    <source>
        <dbReference type="ARBA" id="ARBA00022705"/>
    </source>
</evidence>
<evidence type="ECO:0000256" key="14">
    <source>
        <dbReference type="PIRSR" id="PIRSR002811-1"/>
    </source>
</evidence>